<dbReference type="PANTHER" id="PTHR31190:SF487">
    <property type="entry name" value="OS05G0361700 PROTEIN"/>
    <property type="match status" value="1"/>
</dbReference>
<feature type="domain" description="AP2/ERF" evidence="7">
    <location>
        <begin position="189"/>
        <end position="253"/>
    </location>
</feature>
<organism evidence="8">
    <name type="scientific">Oryza sativa subsp. japonica</name>
    <name type="common">Rice</name>
    <dbReference type="NCBI Taxonomy" id="39947"/>
    <lineage>
        <taxon>Eukaryota</taxon>
        <taxon>Viridiplantae</taxon>
        <taxon>Streptophyta</taxon>
        <taxon>Embryophyta</taxon>
        <taxon>Tracheophyta</taxon>
        <taxon>Spermatophyta</taxon>
        <taxon>Magnoliopsida</taxon>
        <taxon>Liliopsida</taxon>
        <taxon>Poales</taxon>
        <taxon>Poaceae</taxon>
        <taxon>BOP clade</taxon>
        <taxon>Oryzoideae</taxon>
        <taxon>Oryzeae</taxon>
        <taxon>Oryzinae</taxon>
        <taxon>Oryza</taxon>
        <taxon>Oryza sativa</taxon>
    </lineage>
</organism>
<evidence type="ECO:0000256" key="3">
    <source>
        <dbReference type="ARBA" id="ARBA00023125"/>
    </source>
</evidence>
<dbReference type="AlphaFoldDB" id="B9FHA1"/>
<comment type="subcellular location">
    <subcellularLocation>
        <location evidence="1">Nucleus</location>
    </subcellularLocation>
</comment>
<dbReference type="SMART" id="SM00380">
    <property type="entry name" value="AP2"/>
    <property type="match status" value="1"/>
</dbReference>
<dbReference type="SUPFAM" id="SSF56112">
    <property type="entry name" value="Protein kinase-like (PK-like)"/>
    <property type="match status" value="1"/>
</dbReference>
<feature type="compositionally biased region" description="Low complexity" evidence="6">
    <location>
        <begin position="285"/>
        <end position="295"/>
    </location>
</feature>
<dbReference type="Proteomes" id="UP000007752">
    <property type="component" value="Chromosome 5"/>
</dbReference>
<accession>B9FHA1</accession>
<dbReference type="InterPro" id="IPR044808">
    <property type="entry name" value="ERF_plant"/>
</dbReference>
<keyword evidence="5" id="KW-0539">Nucleus</keyword>
<evidence type="ECO:0000256" key="4">
    <source>
        <dbReference type="ARBA" id="ARBA00023163"/>
    </source>
</evidence>
<dbReference type="GO" id="GO:0003677">
    <property type="term" value="F:DNA binding"/>
    <property type="evidence" value="ECO:0007669"/>
    <property type="project" value="UniProtKB-KW"/>
</dbReference>
<dbReference type="EMBL" id="CM000142">
    <property type="protein sequence ID" value="EEE63421.1"/>
    <property type="molecule type" value="Genomic_DNA"/>
</dbReference>
<dbReference type="PANTHER" id="PTHR31190">
    <property type="entry name" value="DNA-BINDING DOMAIN"/>
    <property type="match status" value="1"/>
</dbReference>
<dbReference type="Gene3D" id="3.30.730.10">
    <property type="entry name" value="AP2/ERF domain"/>
    <property type="match status" value="1"/>
</dbReference>
<dbReference type="GO" id="GO:0004672">
    <property type="term" value="F:protein kinase activity"/>
    <property type="evidence" value="ECO:0007669"/>
    <property type="project" value="InterPro"/>
</dbReference>
<proteinExistence type="predicted"/>
<dbReference type="InterPro" id="IPR011009">
    <property type="entry name" value="Kinase-like_dom_sf"/>
</dbReference>
<dbReference type="InterPro" id="IPR001245">
    <property type="entry name" value="Ser-Thr/Tyr_kinase_cat_dom"/>
</dbReference>
<dbReference type="PROSITE" id="PS51032">
    <property type="entry name" value="AP2_ERF"/>
    <property type="match status" value="1"/>
</dbReference>
<feature type="compositionally biased region" description="Basic residues" evidence="6">
    <location>
        <begin position="265"/>
        <end position="282"/>
    </location>
</feature>
<evidence type="ECO:0000259" key="7">
    <source>
        <dbReference type="PROSITE" id="PS51032"/>
    </source>
</evidence>
<keyword evidence="2" id="KW-0805">Transcription regulation</keyword>
<keyword evidence="3" id="KW-0238">DNA-binding</keyword>
<dbReference type="Gene3D" id="3.30.200.20">
    <property type="entry name" value="Phosphorylase Kinase, domain 1"/>
    <property type="match status" value="1"/>
</dbReference>
<sequence>MMSWITRRTASAPRLGTVFKGTLRHGGERAVAVKWLEKLVEDGEWEFQREVRAIVRKSHCNLVRLLSCCHEGANRLLIYEYMSNGSLANFLIYDYMSNAVREGEKKGARGHGSSPMLRVPCLEVGEDRDGILAEGAGGEEWVGGEVVDGEAEADVEVEPLLEHLEGGGELDGLELAGGVTSRSRRPRRRRRGGRRRTAASGAGRGDAGPAEIRDPRKGARVWLGTYATAEEAARAYDVAARDIRGAKAKLNFPPTIGAAAAPPPPKKRRKAAAAANHHHHHHQQESSGSSSASSLPPTPPPAAEHQLRECMSGLEAFLGLEEEEDDGGAGEPWDAVDMMLE</sequence>
<evidence type="ECO:0000313" key="8">
    <source>
        <dbReference type="EMBL" id="EEE63421.1"/>
    </source>
</evidence>
<evidence type="ECO:0000256" key="6">
    <source>
        <dbReference type="SAM" id="MobiDB-lite"/>
    </source>
</evidence>
<name>B9FHA1_ORYSJ</name>
<evidence type="ECO:0000256" key="5">
    <source>
        <dbReference type="ARBA" id="ARBA00023242"/>
    </source>
</evidence>
<reference evidence="8" key="1">
    <citation type="journal article" date="2005" name="PLoS Biol.">
        <title>The genomes of Oryza sativa: a history of duplications.</title>
        <authorList>
            <person name="Yu J."/>
            <person name="Wang J."/>
            <person name="Lin W."/>
            <person name="Li S."/>
            <person name="Li H."/>
            <person name="Zhou J."/>
            <person name="Ni P."/>
            <person name="Dong W."/>
            <person name="Hu S."/>
            <person name="Zeng C."/>
            <person name="Zhang J."/>
            <person name="Zhang Y."/>
            <person name="Li R."/>
            <person name="Xu Z."/>
            <person name="Li S."/>
            <person name="Li X."/>
            <person name="Zheng H."/>
            <person name="Cong L."/>
            <person name="Lin L."/>
            <person name="Yin J."/>
            <person name="Geng J."/>
            <person name="Li G."/>
            <person name="Shi J."/>
            <person name="Liu J."/>
            <person name="Lv H."/>
            <person name="Li J."/>
            <person name="Wang J."/>
            <person name="Deng Y."/>
            <person name="Ran L."/>
            <person name="Shi X."/>
            <person name="Wang X."/>
            <person name="Wu Q."/>
            <person name="Li C."/>
            <person name="Ren X."/>
            <person name="Wang J."/>
            <person name="Wang X."/>
            <person name="Li D."/>
            <person name="Liu D."/>
            <person name="Zhang X."/>
            <person name="Ji Z."/>
            <person name="Zhao W."/>
            <person name="Sun Y."/>
            <person name="Zhang Z."/>
            <person name="Bao J."/>
            <person name="Han Y."/>
            <person name="Dong L."/>
            <person name="Ji J."/>
            <person name="Chen P."/>
            <person name="Wu S."/>
            <person name="Liu J."/>
            <person name="Xiao Y."/>
            <person name="Bu D."/>
            <person name="Tan J."/>
            <person name="Yang L."/>
            <person name="Ye C."/>
            <person name="Zhang J."/>
            <person name="Xu J."/>
            <person name="Zhou Y."/>
            <person name="Yu Y."/>
            <person name="Zhang B."/>
            <person name="Zhuang S."/>
            <person name="Wei H."/>
            <person name="Liu B."/>
            <person name="Lei M."/>
            <person name="Yu H."/>
            <person name="Li Y."/>
            <person name="Xu H."/>
            <person name="Wei S."/>
            <person name="He X."/>
            <person name="Fang L."/>
            <person name="Zhang Z."/>
            <person name="Zhang Y."/>
            <person name="Huang X."/>
            <person name="Su Z."/>
            <person name="Tong W."/>
            <person name="Li J."/>
            <person name="Tong Z."/>
            <person name="Li S."/>
            <person name="Ye J."/>
            <person name="Wang L."/>
            <person name="Fang L."/>
            <person name="Lei T."/>
            <person name="Chen C."/>
            <person name="Chen H."/>
            <person name="Xu Z."/>
            <person name="Li H."/>
            <person name="Huang H."/>
            <person name="Zhang F."/>
            <person name="Xu H."/>
            <person name="Li N."/>
            <person name="Zhao C."/>
            <person name="Li S."/>
            <person name="Dong L."/>
            <person name="Huang Y."/>
            <person name="Li L."/>
            <person name="Xi Y."/>
            <person name="Qi Q."/>
            <person name="Li W."/>
            <person name="Zhang B."/>
            <person name="Hu W."/>
            <person name="Zhang Y."/>
            <person name="Tian X."/>
            <person name="Jiao Y."/>
            <person name="Liang X."/>
            <person name="Jin J."/>
            <person name="Gao L."/>
            <person name="Zheng W."/>
            <person name="Hao B."/>
            <person name="Liu S."/>
            <person name="Wang W."/>
            <person name="Yuan L."/>
            <person name="Cao M."/>
            <person name="McDermott J."/>
            <person name="Samudrala R."/>
            <person name="Wang J."/>
            <person name="Wong G.K."/>
            <person name="Yang H."/>
        </authorList>
    </citation>
    <scope>NUCLEOTIDE SEQUENCE [LARGE SCALE GENOMIC DNA]</scope>
</reference>
<keyword evidence="4" id="KW-0804">Transcription</keyword>
<dbReference type="GO" id="GO:0005634">
    <property type="term" value="C:nucleus"/>
    <property type="evidence" value="ECO:0007669"/>
    <property type="project" value="UniProtKB-SubCell"/>
</dbReference>
<evidence type="ECO:0000256" key="2">
    <source>
        <dbReference type="ARBA" id="ARBA00023015"/>
    </source>
</evidence>
<dbReference type="GO" id="GO:0009873">
    <property type="term" value="P:ethylene-activated signaling pathway"/>
    <property type="evidence" value="ECO:0007669"/>
    <property type="project" value="InterPro"/>
</dbReference>
<protein>
    <recommendedName>
        <fullName evidence="7">AP2/ERF domain-containing protein</fullName>
    </recommendedName>
</protein>
<dbReference type="Pfam" id="PF07714">
    <property type="entry name" value="PK_Tyr_Ser-Thr"/>
    <property type="match status" value="1"/>
</dbReference>
<dbReference type="InterPro" id="IPR016177">
    <property type="entry name" value="DNA-bd_dom_sf"/>
</dbReference>
<gene>
    <name evidence="8" type="ORF">OsJ_18233</name>
</gene>
<dbReference type="GO" id="GO:0003700">
    <property type="term" value="F:DNA-binding transcription factor activity"/>
    <property type="evidence" value="ECO:0007669"/>
    <property type="project" value="InterPro"/>
</dbReference>
<evidence type="ECO:0000256" key="1">
    <source>
        <dbReference type="ARBA" id="ARBA00004123"/>
    </source>
</evidence>
<dbReference type="SUPFAM" id="SSF54171">
    <property type="entry name" value="DNA-binding domain"/>
    <property type="match status" value="1"/>
</dbReference>
<feature type="region of interest" description="Disordered" evidence="6">
    <location>
        <begin position="253"/>
        <end position="341"/>
    </location>
</feature>
<reference evidence="8" key="2">
    <citation type="submission" date="2008-12" db="EMBL/GenBank/DDBJ databases">
        <title>Improved gene annotation of the rice (Oryza sativa) genomes.</title>
        <authorList>
            <person name="Wang J."/>
            <person name="Li R."/>
            <person name="Fan W."/>
            <person name="Huang Q."/>
            <person name="Zhang J."/>
            <person name="Zhou Y."/>
            <person name="Hu Y."/>
            <person name="Zi S."/>
            <person name="Li J."/>
            <person name="Ni P."/>
            <person name="Zheng H."/>
            <person name="Zhang Y."/>
            <person name="Zhao M."/>
            <person name="Hao Q."/>
            <person name="McDermott J."/>
            <person name="Samudrala R."/>
            <person name="Kristiansen K."/>
            <person name="Wong G.K.-S."/>
        </authorList>
    </citation>
    <scope>NUCLEOTIDE SEQUENCE</scope>
</reference>
<dbReference type="InterPro" id="IPR036955">
    <property type="entry name" value="AP2/ERF_dom_sf"/>
</dbReference>
<feature type="region of interest" description="Disordered" evidence="6">
    <location>
        <begin position="168"/>
        <end position="213"/>
    </location>
</feature>
<feature type="compositionally biased region" description="Basic residues" evidence="6">
    <location>
        <begin position="182"/>
        <end position="197"/>
    </location>
</feature>
<dbReference type="CDD" id="cd00018">
    <property type="entry name" value="AP2"/>
    <property type="match status" value="1"/>
</dbReference>
<dbReference type="InterPro" id="IPR001471">
    <property type="entry name" value="AP2/ERF_dom"/>
</dbReference>